<dbReference type="EMBL" id="UINC01078339">
    <property type="protein sequence ID" value="SVC19326.1"/>
    <property type="molecule type" value="Genomic_DNA"/>
</dbReference>
<organism evidence="1">
    <name type="scientific">marine metagenome</name>
    <dbReference type="NCBI Taxonomy" id="408172"/>
    <lineage>
        <taxon>unclassified sequences</taxon>
        <taxon>metagenomes</taxon>
        <taxon>ecological metagenomes</taxon>
    </lineage>
</organism>
<proteinExistence type="predicted"/>
<gene>
    <name evidence="1" type="ORF">METZ01_LOCUS272180</name>
</gene>
<protein>
    <submittedName>
        <fullName evidence="1">Uncharacterized protein</fullName>
    </submittedName>
</protein>
<dbReference type="AlphaFoldDB" id="A0A382K5N1"/>
<feature type="non-terminal residue" evidence="1">
    <location>
        <position position="1"/>
    </location>
</feature>
<reference evidence="1" key="1">
    <citation type="submission" date="2018-05" db="EMBL/GenBank/DDBJ databases">
        <authorList>
            <person name="Lanie J.A."/>
            <person name="Ng W.-L."/>
            <person name="Kazmierczak K.M."/>
            <person name="Andrzejewski T.M."/>
            <person name="Davidsen T.M."/>
            <person name="Wayne K.J."/>
            <person name="Tettelin H."/>
            <person name="Glass J.I."/>
            <person name="Rusch D."/>
            <person name="Podicherti R."/>
            <person name="Tsui H.-C.T."/>
            <person name="Winkler M.E."/>
        </authorList>
    </citation>
    <scope>NUCLEOTIDE SEQUENCE</scope>
</reference>
<name>A0A382K5N1_9ZZZZ</name>
<accession>A0A382K5N1</accession>
<sequence>QVLPGPPKYQLSQDQPHHLLCVTSTNSSQSGNPKAAN</sequence>
<evidence type="ECO:0000313" key="1">
    <source>
        <dbReference type="EMBL" id="SVC19326.1"/>
    </source>
</evidence>